<dbReference type="GO" id="GO:0003676">
    <property type="term" value="F:nucleic acid binding"/>
    <property type="evidence" value="ECO:0007669"/>
    <property type="project" value="InterPro"/>
</dbReference>
<dbReference type="EMBL" id="KQ414769">
    <property type="protein sequence ID" value="KOC61336.1"/>
    <property type="molecule type" value="Genomic_DNA"/>
</dbReference>
<proteinExistence type="predicted"/>
<gene>
    <name evidence="1" type="ORF">WH47_07003</name>
</gene>
<sequence>RESDISKVIIMRILHKLHRRELENRVHFCQWGLQRYENDELFFKKVLFTDEASFFYQS</sequence>
<evidence type="ECO:0008006" key="3">
    <source>
        <dbReference type="Google" id="ProtNLM"/>
    </source>
</evidence>
<accession>A0A0L7QS80</accession>
<protein>
    <recommendedName>
        <fullName evidence="3">Histone-lysine N-methyltransferase SETMAR</fullName>
    </recommendedName>
</protein>
<evidence type="ECO:0000313" key="1">
    <source>
        <dbReference type="EMBL" id="KOC61336.1"/>
    </source>
</evidence>
<reference evidence="1 2" key="1">
    <citation type="submission" date="2015-07" db="EMBL/GenBank/DDBJ databases">
        <title>The genome of Habropoda laboriosa.</title>
        <authorList>
            <person name="Pan H."/>
            <person name="Kapheim K."/>
        </authorList>
    </citation>
    <scope>NUCLEOTIDE SEQUENCE [LARGE SCALE GENOMIC DNA]</scope>
    <source>
        <strain evidence="1">0110345459</strain>
    </source>
</reference>
<organism evidence="1 2">
    <name type="scientific">Habropoda laboriosa</name>
    <dbReference type="NCBI Taxonomy" id="597456"/>
    <lineage>
        <taxon>Eukaryota</taxon>
        <taxon>Metazoa</taxon>
        <taxon>Ecdysozoa</taxon>
        <taxon>Arthropoda</taxon>
        <taxon>Hexapoda</taxon>
        <taxon>Insecta</taxon>
        <taxon>Pterygota</taxon>
        <taxon>Neoptera</taxon>
        <taxon>Endopterygota</taxon>
        <taxon>Hymenoptera</taxon>
        <taxon>Apocrita</taxon>
        <taxon>Aculeata</taxon>
        <taxon>Apoidea</taxon>
        <taxon>Anthophila</taxon>
        <taxon>Apidae</taxon>
        <taxon>Habropoda</taxon>
    </lineage>
</organism>
<dbReference type="AlphaFoldDB" id="A0A0L7QS80"/>
<name>A0A0L7QS80_9HYME</name>
<dbReference type="InterPro" id="IPR036397">
    <property type="entry name" value="RNaseH_sf"/>
</dbReference>
<evidence type="ECO:0000313" key="2">
    <source>
        <dbReference type="Proteomes" id="UP000053825"/>
    </source>
</evidence>
<dbReference type="Proteomes" id="UP000053825">
    <property type="component" value="Unassembled WGS sequence"/>
</dbReference>
<feature type="non-terminal residue" evidence="1">
    <location>
        <position position="1"/>
    </location>
</feature>
<dbReference type="Gene3D" id="3.30.420.10">
    <property type="entry name" value="Ribonuclease H-like superfamily/Ribonuclease H"/>
    <property type="match status" value="1"/>
</dbReference>
<keyword evidence="2" id="KW-1185">Reference proteome</keyword>